<feature type="region of interest" description="Disordered" evidence="8">
    <location>
        <begin position="264"/>
        <end position="291"/>
    </location>
</feature>
<dbReference type="InterPro" id="IPR001451">
    <property type="entry name" value="Hexapep"/>
</dbReference>
<evidence type="ECO:0000256" key="5">
    <source>
        <dbReference type="ARBA" id="ARBA00022737"/>
    </source>
</evidence>
<proteinExistence type="predicted"/>
<keyword evidence="7 10" id="KW-0012">Acyltransferase</keyword>
<evidence type="ECO:0000256" key="2">
    <source>
        <dbReference type="ARBA" id="ARBA00022516"/>
    </source>
</evidence>
<dbReference type="Pfam" id="PF13720">
    <property type="entry name" value="Acetyltransf_11"/>
    <property type="match status" value="1"/>
</dbReference>
<dbReference type="Gene3D" id="2.160.10.10">
    <property type="entry name" value="Hexapeptide repeat proteins"/>
    <property type="match status" value="1"/>
</dbReference>
<dbReference type="PIRSF" id="PIRSF000456">
    <property type="entry name" value="UDP-GlcNAc_acltr"/>
    <property type="match status" value="1"/>
</dbReference>
<dbReference type="GO" id="GO:0008780">
    <property type="term" value="F:acyl-[acyl-carrier-protein]-UDP-N-acetylglucosamine O-acyltransferase activity"/>
    <property type="evidence" value="ECO:0007669"/>
    <property type="project" value="InterPro"/>
</dbReference>
<dbReference type="InterPro" id="IPR010137">
    <property type="entry name" value="Lipid_A_LpxA"/>
</dbReference>
<keyword evidence="2" id="KW-0444">Lipid biosynthesis</keyword>
<dbReference type="NCBIfam" id="NF003657">
    <property type="entry name" value="PRK05289.1"/>
    <property type="match status" value="1"/>
</dbReference>
<sequence length="291" mass="31749">MSKMPTKISNLSYVDPQAEIGEDVTIGPFCYIGPHVTIGNGTVLDSHVSITGHTTVGERNRFFPTAVIGSEPQDAGYTGAPTTVVIGDDNLFREGCTIHRGAEKEDHCTRIGNRNTFLCNAHVAHNCRIFNDVTLVNGVLLGGHVHVHDRAIVSGNTVVHQFCTIGTLAFISGSARTTTDVPPYMICTGSDDFRVRTVNLVGMLRAGISESSVAVIRRAHRLFYRKNKKLEEVREIFSQELEGVIPMALQTLFDHFQGIQGSKAGRGREAAARSAKFNPETNNQETTRRAA</sequence>
<evidence type="ECO:0000259" key="9">
    <source>
        <dbReference type="Pfam" id="PF13720"/>
    </source>
</evidence>
<dbReference type="InterPro" id="IPR029098">
    <property type="entry name" value="Acetyltransf_C"/>
</dbReference>
<name>A0A3D3R1P5_9PLAN</name>
<evidence type="ECO:0000256" key="8">
    <source>
        <dbReference type="SAM" id="MobiDB-lite"/>
    </source>
</evidence>
<comment type="caution">
    <text evidence="10">The sequence shown here is derived from an EMBL/GenBank/DDBJ whole genome shotgun (WGS) entry which is preliminary data.</text>
</comment>
<evidence type="ECO:0000256" key="7">
    <source>
        <dbReference type="ARBA" id="ARBA00023315"/>
    </source>
</evidence>
<dbReference type="NCBIfam" id="TIGR01852">
    <property type="entry name" value="lipid_A_lpxA"/>
    <property type="match status" value="1"/>
</dbReference>
<dbReference type="AlphaFoldDB" id="A0A3D3R1P5"/>
<dbReference type="InterPro" id="IPR037157">
    <property type="entry name" value="Acetyltransf_C_sf"/>
</dbReference>
<reference evidence="10 11" key="1">
    <citation type="journal article" date="2018" name="Nat. Biotechnol.">
        <title>A standardized bacterial taxonomy based on genome phylogeny substantially revises the tree of life.</title>
        <authorList>
            <person name="Parks D.H."/>
            <person name="Chuvochina M."/>
            <person name="Waite D.W."/>
            <person name="Rinke C."/>
            <person name="Skarshewski A."/>
            <person name="Chaumeil P.A."/>
            <person name="Hugenholtz P."/>
        </authorList>
    </citation>
    <scope>NUCLEOTIDE SEQUENCE [LARGE SCALE GENOMIC DNA]</scope>
    <source>
        <strain evidence="10">UBA9375</strain>
    </source>
</reference>
<dbReference type="PROSITE" id="PS00101">
    <property type="entry name" value="HEXAPEP_TRANSFERASES"/>
    <property type="match status" value="1"/>
</dbReference>
<dbReference type="SUPFAM" id="SSF51161">
    <property type="entry name" value="Trimeric LpxA-like enzymes"/>
    <property type="match status" value="1"/>
</dbReference>
<evidence type="ECO:0000256" key="3">
    <source>
        <dbReference type="ARBA" id="ARBA00022556"/>
    </source>
</evidence>
<dbReference type="Pfam" id="PF00132">
    <property type="entry name" value="Hexapep"/>
    <property type="match status" value="1"/>
</dbReference>
<dbReference type="InterPro" id="IPR011004">
    <property type="entry name" value="Trimer_LpxA-like_sf"/>
</dbReference>
<dbReference type="GO" id="GO:0016020">
    <property type="term" value="C:membrane"/>
    <property type="evidence" value="ECO:0007669"/>
    <property type="project" value="GOC"/>
</dbReference>
<evidence type="ECO:0000313" key="11">
    <source>
        <dbReference type="Proteomes" id="UP000263642"/>
    </source>
</evidence>
<feature type="domain" description="UDP N-acetylglucosamine O-acyltransferase C-terminal" evidence="9">
    <location>
        <begin position="180"/>
        <end position="241"/>
    </location>
</feature>
<organism evidence="10 11">
    <name type="scientific">Gimesia maris</name>
    <dbReference type="NCBI Taxonomy" id="122"/>
    <lineage>
        <taxon>Bacteria</taxon>
        <taxon>Pseudomonadati</taxon>
        <taxon>Planctomycetota</taxon>
        <taxon>Planctomycetia</taxon>
        <taxon>Planctomycetales</taxon>
        <taxon>Planctomycetaceae</taxon>
        <taxon>Gimesia</taxon>
    </lineage>
</organism>
<evidence type="ECO:0000256" key="1">
    <source>
        <dbReference type="ARBA" id="ARBA00022490"/>
    </source>
</evidence>
<dbReference type="Gene3D" id="1.20.1180.10">
    <property type="entry name" value="Udp N-acetylglucosamine O-acyltransferase, C-terminal domain"/>
    <property type="match status" value="1"/>
</dbReference>
<keyword evidence="5" id="KW-0677">Repeat</keyword>
<dbReference type="GO" id="GO:0009245">
    <property type="term" value="P:lipid A biosynthetic process"/>
    <property type="evidence" value="ECO:0007669"/>
    <property type="project" value="UniProtKB-KW"/>
</dbReference>
<protein>
    <submittedName>
        <fullName evidence="10">Acyl-ACP--UDP-N-acetylglucosamine O-acyltransferase</fullName>
    </submittedName>
</protein>
<dbReference type="Proteomes" id="UP000263642">
    <property type="component" value="Unassembled WGS sequence"/>
</dbReference>
<evidence type="ECO:0000256" key="4">
    <source>
        <dbReference type="ARBA" id="ARBA00022679"/>
    </source>
</evidence>
<keyword evidence="1" id="KW-0963">Cytoplasm</keyword>
<dbReference type="InterPro" id="IPR018357">
    <property type="entry name" value="Hexapep_transf_CS"/>
</dbReference>
<dbReference type="CDD" id="cd03351">
    <property type="entry name" value="LbH_UDP-GlcNAc_AT"/>
    <property type="match status" value="1"/>
</dbReference>
<dbReference type="EMBL" id="DQAY01000045">
    <property type="protein sequence ID" value="HCO22735.1"/>
    <property type="molecule type" value="Genomic_DNA"/>
</dbReference>
<keyword evidence="3" id="KW-0441">Lipid A biosynthesis</keyword>
<keyword evidence="6" id="KW-0443">Lipid metabolism</keyword>
<evidence type="ECO:0000313" key="10">
    <source>
        <dbReference type="EMBL" id="HCO22735.1"/>
    </source>
</evidence>
<accession>A0A3D3R1P5</accession>
<keyword evidence="4 10" id="KW-0808">Transferase</keyword>
<evidence type="ECO:0000256" key="6">
    <source>
        <dbReference type="ARBA" id="ARBA00023098"/>
    </source>
</evidence>
<dbReference type="PANTHER" id="PTHR43480:SF1">
    <property type="entry name" value="ACYL-[ACYL-CARRIER-PROTEIN]--UDP-N-ACETYLGLUCOSAMINE O-ACYLTRANSFERASE, MITOCHONDRIAL-RELATED"/>
    <property type="match status" value="1"/>
</dbReference>
<dbReference type="PANTHER" id="PTHR43480">
    <property type="entry name" value="ACYL-[ACYL-CARRIER-PROTEIN]--UDP-N-ACETYLGLUCOSAMINE O-ACYLTRANSFERASE"/>
    <property type="match status" value="1"/>
</dbReference>
<gene>
    <name evidence="10" type="ORF">DIT97_06620</name>
</gene>